<dbReference type="InterPro" id="IPR025669">
    <property type="entry name" value="AAA_dom"/>
</dbReference>
<dbReference type="GO" id="GO:0004715">
    <property type="term" value="F:non-membrane spanning protein tyrosine kinase activity"/>
    <property type="evidence" value="ECO:0007669"/>
    <property type="project" value="UniProtKB-EC"/>
</dbReference>
<dbReference type="GO" id="GO:0042802">
    <property type="term" value="F:identical protein binding"/>
    <property type="evidence" value="ECO:0007669"/>
    <property type="project" value="UniProtKB-ARBA"/>
</dbReference>
<evidence type="ECO:0000313" key="10">
    <source>
        <dbReference type="EMBL" id="SVC73410.1"/>
    </source>
</evidence>
<dbReference type="EC" id="2.7.10.2" evidence="2"/>
<dbReference type="FunFam" id="3.40.50.300:FF:000527">
    <property type="entry name" value="Tyrosine-protein kinase etk"/>
    <property type="match status" value="1"/>
</dbReference>
<dbReference type="InterPro" id="IPR027417">
    <property type="entry name" value="P-loop_NTPase"/>
</dbReference>
<keyword evidence="6" id="KW-0067">ATP-binding</keyword>
<dbReference type="InterPro" id="IPR005702">
    <property type="entry name" value="Wzc-like_C"/>
</dbReference>
<dbReference type="PANTHER" id="PTHR32309:SF13">
    <property type="entry name" value="FERRIC ENTEROBACTIN TRANSPORT PROTEIN FEPE"/>
    <property type="match status" value="1"/>
</dbReference>
<evidence type="ECO:0000256" key="2">
    <source>
        <dbReference type="ARBA" id="ARBA00011903"/>
    </source>
</evidence>
<dbReference type="EMBL" id="UINC01107780">
    <property type="protein sequence ID" value="SVC73410.1"/>
    <property type="molecule type" value="Genomic_DNA"/>
</dbReference>
<dbReference type="PANTHER" id="PTHR32309">
    <property type="entry name" value="TYROSINE-PROTEIN KINASE"/>
    <property type="match status" value="1"/>
</dbReference>
<evidence type="ECO:0000256" key="6">
    <source>
        <dbReference type="ARBA" id="ARBA00022840"/>
    </source>
</evidence>
<dbReference type="InterPro" id="IPR050445">
    <property type="entry name" value="Bact_polysacc_biosynth/exp"/>
</dbReference>
<dbReference type="CDD" id="cd05387">
    <property type="entry name" value="BY-kinase"/>
    <property type="match status" value="1"/>
</dbReference>
<dbReference type="NCBIfam" id="TIGR01007">
    <property type="entry name" value="eps_fam"/>
    <property type="match status" value="1"/>
</dbReference>
<keyword evidence="7" id="KW-0829">Tyrosine-protein kinase</keyword>
<dbReference type="Gene3D" id="3.40.50.300">
    <property type="entry name" value="P-loop containing nucleotide triphosphate hydrolases"/>
    <property type="match status" value="1"/>
</dbReference>
<sequence>NLSVLGIIPSIGNPDKKRRRWLMAKNRSTSNTRGLRRRLITKEDPKSPVSEAYRSLRTSMLYSTSAKELKSILVSSAGPGEGKTTTVANLAITYANLGRKTLLVDTDLRRPVVHKVFDLDREPGVTTYLSSATDDYASLIQTCEISNLSIITAGIIPPNPSELLGSKRMTELVKQLENDWDMVLFDSPPMIAVTDATMISKEIDQVVLIVKVGQTDKKAFHHTINNLRNINAPLGGIIMNAVTSKSSYGSYYYYYYQYYHYYGSEKESD</sequence>
<protein>
    <recommendedName>
        <fullName evidence="2">non-specific protein-tyrosine kinase</fullName>
        <ecNumber evidence="2">2.7.10.2</ecNumber>
    </recommendedName>
</protein>
<proteinExistence type="inferred from homology"/>
<comment type="catalytic activity">
    <reaction evidence="8">
        <text>L-tyrosyl-[protein] + ATP = O-phospho-L-tyrosyl-[protein] + ADP + H(+)</text>
        <dbReference type="Rhea" id="RHEA:10596"/>
        <dbReference type="Rhea" id="RHEA-COMP:10136"/>
        <dbReference type="Rhea" id="RHEA-COMP:20101"/>
        <dbReference type="ChEBI" id="CHEBI:15378"/>
        <dbReference type="ChEBI" id="CHEBI:30616"/>
        <dbReference type="ChEBI" id="CHEBI:46858"/>
        <dbReference type="ChEBI" id="CHEBI:61978"/>
        <dbReference type="ChEBI" id="CHEBI:456216"/>
        <dbReference type="EC" id="2.7.10.2"/>
    </reaction>
</comment>
<dbReference type="AlphaFoldDB" id="A0A382PKY1"/>
<feature type="non-terminal residue" evidence="10">
    <location>
        <position position="1"/>
    </location>
</feature>
<dbReference type="GO" id="GO:0005524">
    <property type="term" value="F:ATP binding"/>
    <property type="evidence" value="ECO:0007669"/>
    <property type="project" value="UniProtKB-KW"/>
</dbReference>
<evidence type="ECO:0000256" key="7">
    <source>
        <dbReference type="ARBA" id="ARBA00023137"/>
    </source>
</evidence>
<dbReference type="Pfam" id="PF13614">
    <property type="entry name" value="AAA_31"/>
    <property type="match status" value="1"/>
</dbReference>
<evidence type="ECO:0000256" key="8">
    <source>
        <dbReference type="ARBA" id="ARBA00051245"/>
    </source>
</evidence>
<dbReference type="SUPFAM" id="SSF52540">
    <property type="entry name" value="P-loop containing nucleoside triphosphate hydrolases"/>
    <property type="match status" value="1"/>
</dbReference>
<accession>A0A382PKY1</accession>
<reference evidence="10" key="1">
    <citation type="submission" date="2018-05" db="EMBL/GenBank/DDBJ databases">
        <authorList>
            <person name="Lanie J.A."/>
            <person name="Ng W.-L."/>
            <person name="Kazmierczak K.M."/>
            <person name="Andrzejewski T.M."/>
            <person name="Davidsen T.M."/>
            <person name="Wayne K.J."/>
            <person name="Tettelin H."/>
            <person name="Glass J.I."/>
            <person name="Rusch D."/>
            <person name="Podicherti R."/>
            <person name="Tsui H.-C.T."/>
            <person name="Winkler M.E."/>
        </authorList>
    </citation>
    <scope>NUCLEOTIDE SEQUENCE</scope>
</reference>
<gene>
    <name evidence="10" type="ORF">METZ01_LOCUS326264</name>
</gene>
<keyword evidence="5" id="KW-0418">Kinase</keyword>
<organism evidence="10">
    <name type="scientific">marine metagenome</name>
    <dbReference type="NCBI Taxonomy" id="408172"/>
    <lineage>
        <taxon>unclassified sequences</taxon>
        <taxon>metagenomes</taxon>
        <taxon>ecological metagenomes</taxon>
    </lineage>
</organism>
<evidence type="ECO:0000256" key="5">
    <source>
        <dbReference type="ARBA" id="ARBA00022777"/>
    </source>
</evidence>
<evidence type="ECO:0000256" key="4">
    <source>
        <dbReference type="ARBA" id="ARBA00022741"/>
    </source>
</evidence>
<feature type="domain" description="AAA" evidence="9">
    <location>
        <begin position="71"/>
        <end position="226"/>
    </location>
</feature>
<evidence type="ECO:0000256" key="1">
    <source>
        <dbReference type="ARBA" id="ARBA00007316"/>
    </source>
</evidence>
<evidence type="ECO:0000259" key="9">
    <source>
        <dbReference type="Pfam" id="PF13614"/>
    </source>
</evidence>
<keyword evidence="3" id="KW-0808">Transferase</keyword>
<comment type="similarity">
    <text evidence="1">Belongs to the CpsD/CapB family.</text>
</comment>
<keyword evidence="4" id="KW-0547">Nucleotide-binding</keyword>
<name>A0A382PKY1_9ZZZZ</name>
<dbReference type="GO" id="GO:0005886">
    <property type="term" value="C:plasma membrane"/>
    <property type="evidence" value="ECO:0007669"/>
    <property type="project" value="UniProtKB-ARBA"/>
</dbReference>
<evidence type="ECO:0000256" key="3">
    <source>
        <dbReference type="ARBA" id="ARBA00022679"/>
    </source>
</evidence>